<accession>A0ABP9CFT6</accession>
<proteinExistence type="predicted"/>
<keyword evidence="3" id="KW-1185">Reference proteome</keyword>
<reference evidence="3" key="1">
    <citation type="journal article" date="2019" name="Int. J. Syst. Evol. Microbiol.">
        <title>The Global Catalogue of Microorganisms (GCM) 10K type strain sequencing project: providing services to taxonomists for standard genome sequencing and annotation.</title>
        <authorList>
            <consortium name="The Broad Institute Genomics Platform"/>
            <consortium name="The Broad Institute Genome Sequencing Center for Infectious Disease"/>
            <person name="Wu L."/>
            <person name="Ma J."/>
        </authorList>
    </citation>
    <scope>NUCLEOTIDE SEQUENCE [LARGE SCALE GENOMIC DNA]</scope>
    <source>
        <strain evidence="3">JCM 17979</strain>
    </source>
</reference>
<dbReference type="Proteomes" id="UP001500928">
    <property type="component" value="Unassembled WGS sequence"/>
</dbReference>
<name>A0ABP9CFT6_9PSEU</name>
<evidence type="ECO:0008006" key="4">
    <source>
        <dbReference type="Google" id="ProtNLM"/>
    </source>
</evidence>
<evidence type="ECO:0000313" key="3">
    <source>
        <dbReference type="Proteomes" id="UP001500928"/>
    </source>
</evidence>
<evidence type="ECO:0000256" key="1">
    <source>
        <dbReference type="SAM" id="MobiDB-lite"/>
    </source>
</evidence>
<sequence length="69" mass="7540">MHPSRTAPSPAEDAMPEHDLGDALVDDPPETPTALSDWLRDLDLEQLAAIARVARLAGDSFGRYLRQTV</sequence>
<organism evidence="2 3">
    <name type="scientific">Actinomycetospora chlora</name>
    <dbReference type="NCBI Taxonomy" id="663608"/>
    <lineage>
        <taxon>Bacteria</taxon>
        <taxon>Bacillati</taxon>
        <taxon>Actinomycetota</taxon>
        <taxon>Actinomycetes</taxon>
        <taxon>Pseudonocardiales</taxon>
        <taxon>Pseudonocardiaceae</taxon>
        <taxon>Actinomycetospora</taxon>
    </lineage>
</organism>
<gene>
    <name evidence="2" type="ORF">GCM10023200_52820</name>
</gene>
<protein>
    <recommendedName>
        <fullName evidence="4">FXSXX-COOH protein</fullName>
    </recommendedName>
</protein>
<feature type="region of interest" description="Disordered" evidence="1">
    <location>
        <begin position="1"/>
        <end position="32"/>
    </location>
</feature>
<evidence type="ECO:0000313" key="2">
    <source>
        <dbReference type="EMBL" id="GAA4808474.1"/>
    </source>
</evidence>
<comment type="caution">
    <text evidence="2">The sequence shown here is derived from an EMBL/GenBank/DDBJ whole genome shotgun (WGS) entry which is preliminary data.</text>
</comment>
<dbReference type="EMBL" id="BAABHO010000061">
    <property type="protein sequence ID" value="GAA4808474.1"/>
    <property type="molecule type" value="Genomic_DNA"/>
</dbReference>